<evidence type="ECO:0000256" key="3">
    <source>
        <dbReference type="ARBA" id="ARBA00022982"/>
    </source>
</evidence>
<gene>
    <name evidence="9" type="primary">trxC</name>
    <name evidence="8" type="synonym">trxA</name>
    <name evidence="8" type="ORF">C0Z10_10080</name>
    <name evidence="9" type="ORF">NCTC13652_00005</name>
</gene>
<dbReference type="GeneID" id="82883807"/>
<reference evidence="9 10" key="2">
    <citation type="submission" date="2018-12" db="EMBL/GenBank/DDBJ databases">
        <authorList>
            <consortium name="Pathogen Informatics"/>
        </authorList>
    </citation>
    <scope>NUCLEOTIDE SEQUENCE [LARGE SCALE GENOMIC DNA]</scope>
    <source>
        <strain evidence="9 10">NCTC13652</strain>
    </source>
</reference>
<protein>
    <recommendedName>
        <fullName evidence="6">Thioredoxin</fullName>
    </recommendedName>
</protein>
<dbReference type="PRINTS" id="PR00421">
    <property type="entry name" value="THIOREDOXIN"/>
</dbReference>
<keyword evidence="9" id="KW-0560">Oxidoreductase</keyword>
<organism evidence="9 10">
    <name type="scientific">Acidipropionibacterium jensenii</name>
    <dbReference type="NCBI Taxonomy" id="1749"/>
    <lineage>
        <taxon>Bacteria</taxon>
        <taxon>Bacillati</taxon>
        <taxon>Actinomycetota</taxon>
        <taxon>Actinomycetes</taxon>
        <taxon>Propionibacteriales</taxon>
        <taxon>Propionibacteriaceae</taxon>
        <taxon>Acidipropionibacterium</taxon>
    </lineage>
</organism>
<evidence type="ECO:0000313" key="10">
    <source>
        <dbReference type="Proteomes" id="UP000277858"/>
    </source>
</evidence>
<dbReference type="RefSeq" id="WP_028703466.1">
    <property type="nucleotide sequence ID" value="NZ_CP025570.1"/>
</dbReference>
<evidence type="ECO:0000313" key="9">
    <source>
        <dbReference type="EMBL" id="VEI01856.1"/>
    </source>
</evidence>
<accession>A0A3S4V4T6</accession>
<evidence type="ECO:0000256" key="4">
    <source>
        <dbReference type="ARBA" id="ARBA00023157"/>
    </source>
</evidence>
<evidence type="ECO:0000256" key="2">
    <source>
        <dbReference type="ARBA" id="ARBA00022448"/>
    </source>
</evidence>
<dbReference type="STRING" id="1122997.GCA_000425285_01999"/>
<dbReference type="Proteomes" id="UP000285875">
    <property type="component" value="Chromosome"/>
</dbReference>
<evidence type="ECO:0000259" key="7">
    <source>
        <dbReference type="PROSITE" id="PS51352"/>
    </source>
</evidence>
<evidence type="ECO:0000256" key="5">
    <source>
        <dbReference type="ARBA" id="ARBA00023284"/>
    </source>
</evidence>
<dbReference type="InterPro" id="IPR005746">
    <property type="entry name" value="Thioredoxin"/>
</dbReference>
<name>A0A3S4V4T6_9ACTN</name>
<evidence type="ECO:0000256" key="6">
    <source>
        <dbReference type="NCBIfam" id="TIGR01068"/>
    </source>
</evidence>
<dbReference type="GO" id="GO:0015035">
    <property type="term" value="F:protein-disulfide reductase activity"/>
    <property type="evidence" value="ECO:0007669"/>
    <property type="project" value="UniProtKB-UniRule"/>
</dbReference>
<sequence>MATVALNEENFASTIDSNDVVLIDFWAGWCNPCMRFAPIYDSASERHDDVTFAKVDTEAEQNLAGALEITSIPTLMAFRAGYLVFRQSGLLPGSALDDLIAQVKAIDPAELAKQAEEQHAEEHADI</sequence>
<dbReference type="GO" id="GO:0005829">
    <property type="term" value="C:cytosol"/>
    <property type="evidence" value="ECO:0007669"/>
    <property type="project" value="TreeGrafter"/>
</dbReference>
<dbReference type="PANTHER" id="PTHR45663">
    <property type="entry name" value="GEO12009P1"/>
    <property type="match status" value="1"/>
</dbReference>
<keyword evidence="3" id="KW-0249">Electron transport</keyword>
<dbReference type="InterPro" id="IPR036249">
    <property type="entry name" value="Thioredoxin-like_sf"/>
</dbReference>
<comment type="similarity">
    <text evidence="1">Belongs to the thioredoxin family.</text>
</comment>
<dbReference type="Proteomes" id="UP000277858">
    <property type="component" value="Chromosome"/>
</dbReference>
<proteinExistence type="inferred from homology"/>
<dbReference type="AlphaFoldDB" id="A0A3S4V4T6"/>
<dbReference type="NCBIfam" id="TIGR01068">
    <property type="entry name" value="thioredoxin"/>
    <property type="match status" value="1"/>
</dbReference>
<reference evidence="8" key="3">
    <citation type="journal article" date="2019" name="Microorganisms">
        <title>Red-Brown Pigmentation of Acidipropionibacterium jensenii Is Tied to Haemolytic Activity and cyl-Like Gene Cluster.</title>
        <authorList>
            <person name="Deptula P."/>
            <person name="Loivamaa I."/>
            <person name="Smolander O.P."/>
            <person name="Laine P."/>
            <person name="Roberts R.J."/>
            <person name="Piironen V."/>
            <person name="Paulin L."/>
            <person name="Savijoki K."/>
            <person name="Auvinen P."/>
            <person name="Varmanen P."/>
        </authorList>
    </citation>
    <scope>NUCLEOTIDE SEQUENCE</scope>
    <source>
        <strain evidence="8">JS280</strain>
    </source>
</reference>
<keyword evidence="2" id="KW-0813">Transport</keyword>
<dbReference type="Pfam" id="PF00085">
    <property type="entry name" value="Thioredoxin"/>
    <property type="match status" value="1"/>
</dbReference>
<feature type="domain" description="Thioredoxin" evidence="7">
    <location>
        <begin position="1"/>
        <end position="105"/>
    </location>
</feature>
<dbReference type="InterPro" id="IPR013766">
    <property type="entry name" value="Thioredoxin_domain"/>
</dbReference>
<dbReference type="KEGG" id="aji:C0Z10_10080"/>
<reference evidence="11" key="1">
    <citation type="submission" date="2017-12" db="EMBL/GenBank/DDBJ databases">
        <title>Whole genome sequencing of Acidipropionibacterium jensenii strains JS279 and JS280.</title>
        <authorList>
            <person name="Deptula P."/>
            <person name="Laine P."/>
            <person name="Smolander O.-P."/>
            <person name="Paulin L."/>
            <person name="Auvinen P."/>
            <person name="Varmanen P."/>
        </authorList>
    </citation>
    <scope>NUCLEOTIDE SEQUENCE [LARGE SCALE GENOMIC DNA]</scope>
    <source>
        <strain evidence="11">JS280</strain>
    </source>
</reference>
<evidence type="ECO:0000313" key="11">
    <source>
        <dbReference type="Proteomes" id="UP000285875"/>
    </source>
</evidence>
<dbReference type="EMBL" id="LR134473">
    <property type="protein sequence ID" value="VEI01856.1"/>
    <property type="molecule type" value="Genomic_DNA"/>
</dbReference>
<keyword evidence="5" id="KW-0676">Redox-active center</keyword>
<evidence type="ECO:0000313" key="8">
    <source>
        <dbReference type="EMBL" id="AZZ40038.1"/>
    </source>
</evidence>
<evidence type="ECO:0000256" key="1">
    <source>
        <dbReference type="ARBA" id="ARBA00008987"/>
    </source>
</evidence>
<dbReference type="CDD" id="cd02947">
    <property type="entry name" value="TRX_family"/>
    <property type="match status" value="1"/>
</dbReference>
<dbReference type="PANTHER" id="PTHR45663:SF40">
    <property type="entry name" value="THIOREDOXIN 2"/>
    <property type="match status" value="1"/>
</dbReference>
<keyword evidence="4" id="KW-1015">Disulfide bond</keyword>
<dbReference type="OrthoDB" id="9790390at2"/>
<dbReference type="SUPFAM" id="SSF52833">
    <property type="entry name" value="Thioredoxin-like"/>
    <property type="match status" value="1"/>
</dbReference>
<dbReference type="PROSITE" id="PS51352">
    <property type="entry name" value="THIOREDOXIN_2"/>
    <property type="match status" value="1"/>
</dbReference>
<keyword evidence="10" id="KW-1185">Reference proteome</keyword>
<dbReference type="EMBL" id="CP025570">
    <property type="protein sequence ID" value="AZZ40038.1"/>
    <property type="molecule type" value="Genomic_DNA"/>
</dbReference>
<dbReference type="Gene3D" id="3.40.30.10">
    <property type="entry name" value="Glutaredoxin"/>
    <property type="match status" value="1"/>
</dbReference>